<evidence type="ECO:0000313" key="2">
    <source>
        <dbReference type="Proteomes" id="UP000282084"/>
    </source>
</evidence>
<reference evidence="1 2" key="1">
    <citation type="submission" date="2018-10" db="EMBL/GenBank/DDBJ databases">
        <title>Sequencing the genomes of 1000 actinobacteria strains.</title>
        <authorList>
            <person name="Klenk H.-P."/>
        </authorList>
    </citation>
    <scope>NUCLEOTIDE SEQUENCE [LARGE SCALE GENOMIC DNA]</scope>
    <source>
        <strain evidence="1 2">DSM 43800</strain>
    </source>
</reference>
<comment type="caution">
    <text evidence="1">The sequence shown here is derived from an EMBL/GenBank/DDBJ whole genome shotgun (WGS) entry which is preliminary data.</text>
</comment>
<gene>
    <name evidence="1" type="ORF">C8E97_4581</name>
</gene>
<keyword evidence="2" id="KW-1185">Reference proteome</keyword>
<name>A0A495W5F8_9PSEU</name>
<organism evidence="1 2">
    <name type="scientific">Saccharothrix australiensis</name>
    <dbReference type="NCBI Taxonomy" id="2072"/>
    <lineage>
        <taxon>Bacteria</taxon>
        <taxon>Bacillati</taxon>
        <taxon>Actinomycetota</taxon>
        <taxon>Actinomycetes</taxon>
        <taxon>Pseudonocardiales</taxon>
        <taxon>Pseudonocardiaceae</taxon>
        <taxon>Saccharothrix</taxon>
    </lineage>
</organism>
<dbReference type="Proteomes" id="UP000282084">
    <property type="component" value="Unassembled WGS sequence"/>
</dbReference>
<evidence type="ECO:0000313" key="1">
    <source>
        <dbReference type="EMBL" id="RKT55893.1"/>
    </source>
</evidence>
<dbReference type="SUPFAM" id="SSF48452">
    <property type="entry name" value="TPR-like"/>
    <property type="match status" value="1"/>
</dbReference>
<sequence>MTAVRLSRSTDLTAAAWRALRGGAPDVTSDAEVGGRWARRCATTGRRHGERGEYDAALADFAGCAGWGDACRDRADVRPGTVRLSARRGGPEEARQAAPEARDALRAGGGRARLMEAIGVLGELSGDDHATAARYAAEDHAEGHDDAAEPVDRTRQAASELAECARHRAAGDLAAAVEAGVRAVELFRDGHDDRSELAALRELGACHRDLGDLAGARHCATVGVALAERLGSPVELARCHDDLGRVLTACGEHAAALEHYRHAVELLVAKGEWEQGAVLLPNLAVGAVRARDPEALWTTALCGGLICETAPRATWASVVPLVVDSMKRAIETGPRELTERGMTDFAHAVTAGQRDDMPFPVGVLADVVVVLLAWLMDRVDAAIVGFAKELDRTTGGVLDLSGYISVPVADRVRHGSRPRHP</sequence>
<dbReference type="EMBL" id="RBXO01000001">
    <property type="protein sequence ID" value="RKT55893.1"/>
    <property type="molecule type" value="Genomic_DNA"/>
</dbReference>
<dbReference type="InterPro" id="IPR011990">
    <property type="entry name" value="TPR-like_helical_dom_sf"/>
</dbReference>
<dbReference type="Gene3D" id="1.25.40.10">
    <property type="entry name" value="Tetratricopeptide repeat domain"/>
    <property type="match status" value="1"/>
</dbReference>
<accession>A0A495W5F8</accession>
<protein>
    <submittedName>
        <fullName evidence="1">Uncharacterized protein</fullName>
    </submittedName>
</protein>
<dbReference type="AlphaFoldDB" id="A0A495W5F8"/>
<dbReference type="RefSeq" id="WP_121007538.1">
    <property type="nucleotide sequence ID" value="NZ_RBXO01000001.1"/>
</dbReference>
<proteinExistence type="predicted"/>